<dbReference type="Gene3D" id="3.40.50.880">
    <property type="match status" value="1"/>
</dbReference>
<dbReference type="Pfam" id="PF18962">
    <property type="entry name" value="Por_Secre_tail"/>
    <property type="match status" value="1"/>
</dbReference>
<protein>
    <recommendedName>
        <fullName evidence="2">Secretion system C-terminal sorting domain-containing protein</fullName>
    </recommendedName>
</protein>
<dbReference type="NCBIfam" id="TIGR04183">
    <property type="entry name" value="Por_Secre_tail"/>
    <property type="match status" value="1"/>
</dbReference>
<evidence type="ECO:0000313" key="4">
    <source>
        <dbReference type="Proteomes" id="UP000599688"/>
    </source>
</evidence>
<dbReference type="SUPFAM" id="SSF52317">
    <property type="entry name" value="Class I glutamine amidotransferase-like"/>
    <property type="match status" value="1"/>
</dbReference>
<dbReference type="PANTHER" id="PTHR36175">
    <property type="entry name" value="CYANOPHYCINASE"/>
    <property type="match status" value="1"/>
</dbReference>
<evidence type="ECO:0000259" key="2">
    <source>
        <dbReference type="Pfam" id="PF18962"/>
    </source>
</evidence>
<gene>
    <name evidence="3" type="ORF">GCM10010831_15800</name>
</gene>
<keyword evidence="1" id="KW-0732">Signal</keyword>
<dbReference type="PANTHER" id="PTHR36175:SF1">
    <property type="entry name" value="CYANOPHYCINASE"/>
    <property type="match status" value="1"/>
</dbReference>
<organism evidence="3 4">
    <name type="scientific">Psychroflexus salis</name>
    <dbReference type="NCBI Taxonomy" id="1526574"/>
    <lineage>
        <taxon>Bacteria</taxon>
        <taxon>Pseudomonadati</taxon>
        <taxon>Bacteroidota</taxon>
        <taxon>Flavobacteriia</taxon>
        <taxon>Flavobacteriales</taxon>
        <taxon>Flavobacteriaceae</taxon>
        <taxon>Psychroflexus</taxon>
    </lineage>
</organism>
<dbReference type="InterPro" id="IPR029062">
    <property type="entry name" value="Class_I_gatase-like"/>
</dbReference>
<reference evidence="3 4" key="1">
    <citation type="journal article" date="2014" name="Int. J. Syst. Evol. Microbiol.">
        <title>Complete genome sequence of Corynebacterium casei LMG S-19264T (=DSM 44701T), isolated from a smear-ripened cheese.</title>
        <authorList>
            <consortium name="US DOE Joint Genome Institute (JGI-PGF)"/>
            <person name="Walter F."/>
            <person name="Albersmeier A."/>
            <person name="Kalinowski J."/>
            <person name="Ruckert C."/>
        </authorList>
    </citation>
    <scope>NUCLEOTIDE SEQUENCE [LARGE SCALE GENOMIC DNA]</scope>
    <source>
        <strain evidence="3 4">CGMCC 1.12925</strain>
    </source>
</reference>
<dbReference type="EMBL" id="BMGL01000008">
    <property type="protein sequence ID" value="GGE15300.1"/>
    <property type="molecule type" value="Genomic_DNA"/>
</dbReference>
<evidence type="ECO:0000313" key="3">
    <source>
        <dbReference type="EMBL" id="GGE15300.1"/>
    </source>
</evidence>
<dbReference type="RefSeq" id="WP_188406283.1">
    <property type="nucleotide sequence ID" value="NZ_BMGL01000008.1"/>
</dbReference>
<feature type="domain" description="Secretion system C-terminal sorting" evidence="2">
    <location>
        <begin position="359"/>
        <end position="428"/>
    </location>
</feature>
<name>A0A917E8S6_9FLAO</name>
<proteinExistence type="predicted"/>
<dbReference type="InterPro" id="IPR026444">
    <property type="entry name" value="Secre_tail"/>
</dbReference>
<dbReference type="AlphaFoldDB" id="A0A917E8S6"/>
<evidence type="ECO:0000256" key="1">
    <source>
        <dbReference type="ARBA" id="ARBA00022729"/>
    </source>
</evidence>
<dbReference type="Proteomes" id="UP000599688">
    <property type="component" value="Unassembled WGS sequence"/>
</dbReference>
<comment type="caution">
    <text evidence="3">The sequence shown here is derived from an EMBL/GenBank/DDBJ whole genome shotgun (WGS) entry which is preliminary data.</text>
</comment>
<dbReference type="CDD" id="cd03145">
    <property type="entry name" value="GAT1_cyanophycinase"/>
    <property type="match status" value="1"/>
</dbReference>
<keyword evidence="4" id="KW-1185">Reference proteome</keyword>
<sequence length="430" mass="47732">MRKLIFYITVLLSNVGFTQDYESYFLGNPTNIDTETNFGICLMGGAQENDQAMQWFLNKANGGDVVVLRTSGSDGYNDYFLNQLNASINSVETLVINNEGGATDAYVLDKVSNAEAIWFAGGDQSTYVDYFKDNALNDLLNAHVNIKQAPIGGTSAGMAIMGEFYFDAINGSVTSSEALANPFNNSVSIGQGSFLEIPFLEQSITDTHYDNPDRKGRHIAFLSRIVDETGERAFGIAAEEFVGICIDENGQASVYGEYPSFDDYAYFLQVNCLDSYESEILNNEVPLTWNLNNEAIKVYEVAGTETGNHSFNLNDWETGNGGTWQNWWIDNGNLFTLAAEAIDCENLNSTSFKEFKHTIYPNPVKTTLYVETSNFEDISSIQVFDINGNTVINKFLINANSIDVSTLKPAVYFVKIKTTSSNYFQKIIKQ</sequence>
<accession>A0A917E8S6</accession>